<organism evidence="5 6">
    <name type="scientific">Pseudozyma hubeiensis (strain SY62)</name>
    <name type="common">Yeast</name>
    <dbReference type="NCBI Taxonomy" id="1305764"/>
    <lineage>
        <taxon>Eukaryota</taxon>
        <taxon>Fungi</taxon>
        <taxon>Dikarya</taxon>
        <taxon>Basidiomycota</taxon>
        <taxon>Ustilaginomycotina</taxon>
        <taxon>Ustilaginomycetes</taxon>
        <taxon>Ustilaginales</taxon>
        <taxon>Ustilaginaceae</taxon>
        <taxon>Pseudozyma</taxon>
    </lineage>
</organism>
<name>R9P4Y7_PSEHS</name>
<dbReference type="STRING" id="1305764.R9P4Y7"/>
<dbReference type="RefSeq" id="XP_012189879.1">
    <property type="nucleotide sequence ID" value="XM_012334489.1"/>
</dbReference>
<evidence type="ECO:0000313" key="5">
    <source>
        <dbReference type="EMBL" id="GAC96292.1"/>
    </source>
</evidence>
<dbReference type="OrthoDB" id="10061064at2759"/>
<dbReference type="GO" id="GO:0031965">
    <property type="term" value="C:nuclear membrane"/>
    <property type="evidence" value="ECO:0007669"/>
    <property type="project" value="TreeGrafter"/>
</dbReference>
<dbReference type="PANTHER" id="PTHR28032">
    <property type="entry name" value="FI02826P"/>
    <property type="match status" value="1"/>
</dbReference>
<dbReference type="InterPro" id="IPR013868">
    <property type="entry name" value="Cut8/Sts1_fam"/>
</dbReference>
<dbReference type="EMBL" id="DF238801">
    <property type="protein sequence ID" value="GAC96292.1"/>
    <property type="molecule type" value="Genomic_DNA"/>
</dbReference>
<evidence type="ECO:0000256" key="2">
    <source>
        <dbReference type="ARBA" id="ARBA00023242"/>
    </source>
</evidence>
<evidence type="ECO:0000256" key="3">
    <source>
        <dbReference type="RuleBase" id="RU368013"/>
    </source>
</evidence>
<feature type="compositionally biased region" description="Basic and acidic residues" evidence="4">
    <location>
        <begin position="167"/>
        <end position="177"/>
    </location>
</feature>
<comment type="function">
    <text evidence="3">Involved in ubiquitin-mediated protein degradation. Regulatory factor in the ubiquitin/proteasome pathway that controls the turnover of proteasome substrates. Targets proteasomes to the nucleus and facilitates the degradation of nuclear proteins.</text>
</comment>
<comment type="subcellular location">
    <subcellularLocation>
        <location evidence="3">Cytoplasm</location>
    </subcellularLocation>
    <subcellularLocation>
        <location evidence="3">Nucleus</location>
    </subcellularLocation>
</comment>
<keyword evidence="3" id="KW-0653">Protein transport</keyword>
<dbReference type="GeneID" id="24109158"/>
<protein>
    <recommendedName>
        <fullName evidence="3">Tethering factor for nuclear proteasome STS1</fullName>
    </recommendedName>
</protein>
<comment type="subunit">
    <text evidence="3">Binds the proteasome.</text>
</comment>
<keyword evidence="2 3" id="KW-0539">Nucleus</keyword>
<dbReference type="Proteomes" id="UP000014071">
    <property type="component" value="Unassembled WGS sequence"/>
</dbReference>
<dbReference type="AlphaFoldDB" id="R9P4Y7"/>
<feature type="region of interest" description="Disordered" evidence="4">
    <location>
        <begin position="150"/>
        <end position="214"/>
    </location>
</feature>
<proteinExistence type="inferred from homology"/>
<dbReference type="Pfam" id="PF08559">
    <property type="entry name" value="Cut8"/>
    <property type="match status" value="1"/>
</dbReference>
<dbReference type="HOGENOM" id="CLU_513054_0_0_1"/>
<keyword evidence="6" id="KW-1185">Reference proteome</keyword>
<dbReference type="GO" id="GO:0071630">
    <property type="term" value="P:nuclear protein quality control by the ubiquitin-proteasome system"/>
    <property type="evidence" value="ECO:0007669"/>
    <property type="project" value="UniProtKB-UniRule"/>
</dbReference>
<dbReference type="eggNOG" id="ENOG502S6VH">
    <property type="taxonomic scope" value="Eukaryota"/>
</dbReference>
<evidence type="ECO:0000256" key="1">
    <source>
        <dbReference type="ARBA" id="ARBA00006199"/>
    </source>
</evidence>
<keyword evidence="3" id="KW-0963">Cytoplasm</keyword>
<dbReference type="InterPro" id="IPR038422">
    <property type="entry name" value="Cut8/Sts1_sf"/>
</dbReference>
<dbReference type="PANTHER" id="PTHR28032:SF1">
    <property type="entry name" value="FI02826P"/>
    <property type="match status" value="1"/>
</dbReference>
<sequence>MHTNHMAERRSVLLCTLPLRQTQTLPERNLSSLVTTALPLTTTLPTSHRPIRTHRTRTSARLARRSTKEATVDLLPVVISSPRKTRQVKVSLRRKSRANPNHQIPFNSAPVHHAPSPLGFGFGFGSSFGGNNVGVSSPASTSASPMFGFGSASASTSAQPPASSPSRRSDAKRRRDVDEDDELDDEDEDMTHPQRSRLGSDPFAPSHEQKRVVLPKRIRAGLGFGLINSEAPQASASASASTASSFTASPLANPHVGSLYSPSHSPYKRPALGLAHRVGMSGIDVDIGKTLASMDKPSLLSMLSSLLLQSKDATLPAQILSLLPTPSLDSVEGSLDELEKTIRSAIPFVADGSSARHEYTWSRVRAPVAAFVDAALGYLPFFVTELDSDREQRLRERDPRLQADREEVHPATTFTFLLMITSRILRIEALLPSVTKSSLAFNLFTASTQFGFGGAAGSAPTTPTKASNLGAADAYGKHSNLAYMLGTDFASPSSPDALMTVLMPAILKQWTTLLHRLDKAVNVDGRMFSQEVVLNWARGLEITCTPAGKKDDQKQEEVLIRKAMDEVRNRLERDLAWLVGGTQYHAVGKREKRARGSSMSDGEEEL</sequence>
<comment type="similarity">
    <text evidence="1 3">Belongs to the cut8/STS1 family.</text>
</comment>
<feature type="compositionally biased region" description="Low complexity" evidence="4">
    <location>
        <begin position="151"/>
        <end position="166"/>
    </location>
</feature>
<gene>
    <name evidence="5" type="ORF">PHSY_003872</name>
</gene>
<dbReference type="Gene3D" id="1.20.58.1590">
    <property type="entry name" value="Tethering factor for nuclear proteasome Cut8/Sts1"/>
    <property type="match status" value="1"/>
</dbReference>
<dbReference type="GO" id="GO:0005737">
    <property type="term" value="C:cytoplasm"/>
    <property type="evidence" value="ECO:0007669"/>
    <property type="project" value="UniProtKB-SubCell"/>
</dbReference>
<dbReference type="FunFam" id="1.20.58.1590:FF:000004">
    <property type="entry name" value="Uncharacterized protein"/>
    <property type="match status" value="1"/>
</dbReference>
<evidence type="ECO:0000313" key="6">
    <source>
        <dbReference type="Proteomes" id="UP000014071"/>
    </source>
</evidence>
<accession>R9P4Y7</accession>
<keyword evidence="3" id="KW-0813">Transport</keyword>
<dbReference type="GO" id="GO:0015031">
    <property type="term" value="P:protein transport"/>
    <property type="evidence" value="ECO:0007669"/>
    <property type="project" value="UniProtKB-UniRule"/>
</dbReference>
<dbReference type="GO" id="GO:0031144">
    <property type="term" value="P:proteasome localization"/>
    <property type="evidence" value="ECO:0007669"/>
    <property type="project" value="UniProtKB-UniRule"/>
</dbReference>
<evidence type="ECO:0000256" key="4">
    <source>
        <dbReference type="SAM" id="MobiDB-lite"/>
    </source>
</evidence>
<dbReference type="GO" id="GO:0070628">
    <property type="term" value="F:proteasome binding"/>
    <property type="evidence" value="ECO:0007669"/>
    <property type="project" value="TreeGrafter"/>
</dbReference>
<reference evidence="6" key="1">
    <citation type="journal article" date="2013" name="Genome Announc.">
        <title>Draft genome sequence of the basidiomycetous yeast-like fungus Pseudozyma hubeiensis SY62, which produces an abundant amount of the biosurfactant mannosylerythritol lipids.</title>
        <authorList>
            <person name="Konishi M."/>
            <person name="Hatada Y."/>
            <person name="Horiuchi J."/>
        </authorList>
    </citation>
    <scope>NUCLEOTIDE SEQUENCE [LARGE SCALE GENOMIC DNA]</scope>
    <source>
        <strain evidence="6">SY62</strain>
    </source>
</reference>
<feature type="region of interest" description="Disordered" evidence="4">
    <location>
        <begin position="91"/>
        <end position="110"/>
    </location>
</feature>
<feature type="compositionally biased region" description="Acidic residues" evidence="4">
    <location>
        <begin position="178"/>
        <end position="189"/>
    </location>
</feature>